<accession>A0A6D2JIL2</accession>
<dbReference type="AntiFam" id="ANF00275">
    <property type="entry name" value="Spurious translation from rRNA (DUF6467)"/>
</dbReference>
<protein>
    <submittedName>
        <fullName evidence="2">Uncharacterized protein</fullName>
    </submittedName>
</protein>
<keyword evidence="3" id="KW-1185">Reference proteome</keyword>
<organism evidence="2 3">
    <name type="scientific">Microthlaspi erraticum</name>
    <dbReference type="NCBI Taxonomy" id="1685480"/>
    <lineage>
        <taxon>Eukaryota</taxon>
        <taxon>Viridiplantae</taxon>
        <taxon>Streptophyta</taxon>
        <taxon>Embryophyta</taxon>
        <taxon>Tracheophyta</taxon>
        <taxon>Spermatophyta</taxon>
        <taxon>Magnoliopsida</taxon>
        <taxon>eudicotyledons</taxon>
        <taxon>Gunneridae</taxon>
        <taxon>Pentapetalae</taxon>
        <taxon>rosids</taxon>
        <taxon>malvids</taxon>
        <taxon>Brassicales</taxon>
        <taxon>Brassicaceae</taxon>
        <taxon>Coluteocarpeae</taxon>
        <taxon>Microthlaspi</taxon>
    </lineage>
</organism>
<evidence type="ECO:0000313" key="2">
    <source>
        <dbReference type="EMBL" id="CAA7039572.1"/>
    </source>
</evidence>
<proteinExistence type="predicted"/>
<evidence type="ECO:0000313" key="3">
    <source>
        <dbReference type="Proteomes" id="UP000467841"/>
    </source>
</evidence>
<feature type="region of interest" description="Disordered" evidence="1">
    <location>
        <begin position="55"/>
        <end position="75"/>
    </location>
</feature>
<evidence type="ECO:0000256" key="1">
    <source>
        <dbReference type="SAM" id="MobiDB-lite"/>
    </source>
</evidence>
<reference evidence="2" key="1">
    <citation type="submission" date="2020-01" db="EMBL/GenBank/DDBJ databases">
        <authorList>
            <person name="Mishra B."/>
        </authorList>
    </citation>
    <scope>NUCLEOTIDE SEQUENCE [LARGE SCALE GENOMIC DNA]</scope>
</reference>
<gene>
    <name evidence="2" type="ORF">MERR_LOCUS26807</name>
</gene>
<dbReference type="Proteomes" id="UP000467841">
    <property type="component" value="Unassembled WGS sequence"/>
</dbReference>
<dbReference type="EMBL" id="CACVBM020001213">
    <property type="protein sequence ID" value="CAA7039572.1"/>
    <property type="molecule type" value="Genomic_DNA"/>
</dbReference>
<dbReference type="AlphaFoldDB" id="A0A6D2JIL2"/>
<sequence length="172" mass="18984">MMSMARGRALNGLGWPFRLTNPRETPNTGRSRLYRQTFGVLRSKVERETAQIEKTSNWEGDPPGELTVPQTDTGEQVEYTRALERTMSKELGKMTPIGGRSSHRKTNPERPLFRLRVPNRRTENSGGGGTLRACLTVRPTGRTETKVGHSDPGVPCGRALAQRIKGTPGITG</sequence>
<dbReference type="OrthoDB" id="1283928at2759"/>
<comment type="caution">
    <text evidence="2">The sequence shown here is derived from an EMBL/GenBank/DDBJ whole genome shotgun (WGS) entry which is preliminary data.</text>
</comment>
<name>A0A6D2JIL2_9BRAS</name>